<sequence length="173" mass="19127">MADNRVLEVFIHNTREPPIPEILERWRPKTHIFYLLCGECTITVEDVALQAGLPVDGSVITGSAVVREKMDLCTAMLGKVSNKFKGGRISINWLEKIFNKFPNDATEEKFGARKVVSTSSGLHWMCKTKLGIYCVVYVIPGALSGNTTGKDADWWLPIFVVVIGLVANTVSKS</sequence>
<gene>
    <name evidence="3" type="ORF">CXB51_028922</name>
</gene>
<dbReference type="OrthoDB" id="1937804at2759"/>
<feature type="transmembrane region" description="Helical" evidence="1">
    <location>
        <begin position="154"/>
        <end position="171"/>
    </location>
</feature>
<dbReference type="EMBL" id="JAHUZN010000011">
    <property type="protein sequence ID" value="KAG8479030.1"/>
    <property type="molecule type" value="Genomic_DNA"/>
</dbReference>
<dbReference type="AlphaFoldDB" id="A0A8J6CQQ6"/>
<accession>A0A8J6CQQ6</accession>
<comment type="caution">
    <text evidence="3">The sequence shown here is derived from an EMBL/GenBank/DDBJ whole genome shotgun (WGS) entry which is preliminary data.</text>
</comment>
<dbReference type="InterPro" id="IPR019557">
    <property type="entry name" value="AminoTfrase-like_pln_mobile"/>
</dbReference>
<feature type="domain" description="Aminotransferase-like plant mobile" evidence="2">
    <location>
        <begin position="19"/>
        <end position="106"/>
    </location>
</feature>
<evidence type="ECO:0000259" key="2">
    <source>
        <dbReference type="Pfam" id="PF10536"/>
    </source>
</evidence>
<keyword evidence="1" id="KW-1133">Transmembrane helix</keyword>
<reference evidence="3 4" key="1">
    <citation type="journal article" date="2021" name="bioRxiv">
        <title>The Gossypium anomalum genome as a resource for cotton improvement and evolutionary analysis of hybrid incompatibility.</title>
        <authorList>
            <person name="Grover C.E."/>
            <person name="Yuan D."/>
            <person name="Arick M.A."/>
            <person name="Miller E.R."/>
            <person name="Hu G."/>
            <person name="Peterson D.G."/>
            <person name="Wendel J.F."/>
            <person name="Udall J.A."/>
        </authorList>
    </citation>
    <scope>NUCLEOTIDE SEQUENCE [LARGE SCALE GENOMIC DNA]</scope>
    <source>
        <strain evidence="3">JFW-Udall</strain>
        <tissue evidence="3">Leaf</tissue>
    </source>
</reference>
<keyword evidence="1" id="KW-0472">Membrane</keyword>
<dbReference type="PANTHER" id="PTHR46033">
    <property type="entry name" value="PROTEIN MAIN-LIKE 2"/>
    <property type="match status" value="1"/>
</dbReference>
<keyword evidence="1" id="KW-0812">Transmembrane</keyword>
<dbReference type="InterPro" id="IPR044824">
    <property type="entry name" value="MAIN-like"/>
</dbReference>
<dbReference type="Proteomes" id="UP000701853">
    <property type="component" value="Chromosome 11"/>
</dbReference>
<keyword evidence="4" id="KW-1185">Reference proteome</keyword>
<proteinExistence type="predicted"/>
<name>A0A8J6CQQ6_9ROSI</name>
<evidence type="ECO:0000313" key="4">
    <source>
        <dbReference type="Proteomes" id="UP000701853"/>
    </source>
</evidence>
<feature type="transmembrane region" description="Helical" evidence="1">
    <location>
        <begin position="130"/>
        <end position="148"/>
    </location>
</feature>
<dbReference type="PANTHER" id="PTHR46033:SF8">
    <property type="entry name" value="PROTEIN MAINTENANCE OF MERISTEMS-LIKE"/>
    <property type="match status" value="1"/>
</dbReference>
<dbReference type="Pfam" id="PF10536">
    <property type="entry name" value="PMD"/>
    <property type="match status" value="1"/>
</dbReference>
<evidence type="ECO:0000313" key="3">
    <source>
        <dbReference type="EMBL" id="KAG8479030.1"/>
    </source>
</evidence>
<dbReference type="GO" id="GO:0010073">
    <property type="term" value="P:meristem maintenance"/>
    <property type="evidence" value="ECO:0007669"/>
    <property type="project" value="InterPro"/>
</dbReference>
<protein>
    <recommendedName>
        <fullName evidence="2">Aminotransferase-like plant mobile domain-containing protein</fullName>
    </recommendedName>
</protein>
<organism evidence="3 4">
    <name type="scientific">Gossypium anomalum</name>
    <dbReference type="NCBI Taxonomy" id="47600"/>
    <lineage>
        <taxon>Eukaryota</taxon>
        <taxon>Viridiplantae</taxon>
        <taxon>Streptophyta</taxon>
        <taxon>Embryophyta</taxon>
        <taxon>Tracheophyta</taxon>
        <taxon>Spermatophyta</taxon>
        <taxon>Magnoliopsida</taxon>
        <taxon>eudicotyledons</taxon>
        <taxon>Gunneridae</taxon>
        <taxon>Pentapetalae</taxon>
        <taxon>rosids</taxon>
        <taxon>malvids</taxon>
        <taxon>Malvales</taxon>
        <taxon>Malvaceae</taxon>
        <taxon>Malvoideae</taxon>
        <taxon>Gossypium</taxon>
    </lineage>
</organism>
<evidence type="ECO:0000256" key="1">
    <source>
        <dbReference type="SAM" id="Phobius"/>
    </source>
</evidence>